<evidence type="ECO:0000256" key="1">
    <source>
        <dbReference type="ARBA" id="ARBA00010944"/>
    </source>
</evidence>
<accession>A0ABW0HML1</accession>
<evidence type="ECO:0000256" key="2">
    <source>
        <dbReference type="RuleBase" id="RU364082"/>
    </source>
</evidence>
<feature type="domain" description="RmlD-like substrate binding" evidence="3">
    <location>
        <begin position="8"/>
        <end position="285"/>
    </location>
</feature>
<dbReference type="PANTHER" id="PTHR10491:SF4">
    <property type="entry name" value="METHIONINE ADENOSYLTRANSFERASE 2 SUBUNIT BETA"/>
    <property type="match status" value="1"/>
</dbReference>
<dbReference type="SUPFAM" id="SSF51735">
    <property type="entry name" value="NAD(P)-binding Rossmann-fold domains"/>
    <property type="match status" value="1"/>
</dbReference>
<keyword evidence="5" id="KW-1185">Reference proteome</keyword>
<dbReference type="RefSeq" id="WP_378129638.1">
    <property type="nucleotide sequence ID" value="NZ_JBHSMI010000005.1"/>
</dbReference>
<dbReference type="InterPro" id="IPR036291">
    <property type="entry name" value="NAD(P)-bd_dom_sf"/>
</dbReference>
<dbReference type="EMBL" id="JBHSMI010000005">
    <property type="protein sequence ID" value="MFC5401768.1"/>
    <property type="molecule type" value="Genomic_DNA"/>
</dbReference>
<name>A0ABW0HML1_9BACL</name>
<dbReference type="Proteomes" id="UP001596113">
    <property type="component" value="Unassembled WGS sequence"/>
</dbReference>
<reference evidence="5" key="1">
    <citation type="journal article" date="2019" name="Int. J. Syst. Evol. Microbiol.">
        <title>The Global Catalogue of Microorganisms (GCM) 10K type strain sequencing project: providing services to taxonomists for standard genome sequencing and annotation.</title>
        <authorList>
            <consortium name="The Broad Institute Genomics Platform"/>
            <consortium name="The Broad Institute Genome Sequencing Center for Infectious Disease"/>
            <person name="Wu L."/>
            <person name="Ma J."/>
        </authorList>
    </citation>
    <scope>NUCLEOTIDE SEQUENCE [LARGE SCALE GENOMIC DNA]</scope>
    <source>
        <strain evidence="5">CGMCC 1.18575</strain>
    </source>
</reference>
<dbReference type="InterPro" id="IPR029903">
    <property type="entry name" value="RmlD-like-bd"/>
</dbReference>
<dbReference type="Gene3D" id="3.90.25.10">
    <property type="entry name" value="UDP-galactose 4-epimerase, domain 1"/>
    <property type="match status" value="1"/>
</dbReference>
<comment type="caution">
    <text evidence="4">The sequence shown here is derived from an EMBL/GenBank/DDBJ whole genome shotgun (WGS) entry which is preliminary data.</text>
</comment>
<comment type="function">
    <text evidence="2">Catalyzes the reduction of dTDP-6-deoxy-L-lyxo-4-hexulose to yield dTDP-L-rhamnose.</text>
</comment>
<comment type="pathway">
    <text evidence="2">Carbohydrate biosynthesis; dTDP-L-rhamnose biosynthesis.</text>
</comment>
<dbReference type="EC" id="1.1.1.133" evidence="2"/>
<dbReference type="PANTHER" id="PTHR10491">
    <property type="entry name" value="DTDP-4-DEHYDRORHAMNOSE REDUCTASE"/>
    <property type="match status" value="1"/>
</dbReference>
<dbReference type="InterPro" id="IPR005913">
    <property type="entry name" value="dTDP_dehydrorham_reduct"/>
</dbReference>
<proteinExistence type="inferred from homology"/>
<organism evidence="4 5">
    <name type="scientific">Cohnella soli</name>
    <dbReference type="NCBI Taxonomy" id="425005"/>
    <lineage>
        <taxon>Bacteria</taxon>
        <taxon>Bacillati</taxon>
        <taxon>Bacillota</taxon>
        <taxon>Bacilli</taxon>
        <taxon>Bacillales</taxon>
        <taxon>Paenibacillaceae</taxon>
        <taxon>Cohnella</taxon>
    </lineage>
</organism>
<evidence type="ECO:0000259" key="3">
    <source>
        <dbReference type="Pfam" id="PF04321"/>
    </source>
</evidence>
<protein>
    <recommendedName>
        <fullName evidence="2">dTDP-4-dehydrorhamnose reductase</fullName>
        <ecNumber evidence="2">1.1.1.133</ecNumber>
    </recommendedName>
</protein>
<dbReference type="Gene3D" id="3.40.50.720">
    <property type="entry name" value="NAD(P)-binding Rossmann-like Domain"/>
    <property type="match status" value="1"/>
</dbReference>
<dbReference type="Pfam" id="PF04321">
    <property type="entry name" value="RmlD_sub_bind"/>
    <property type="match status" value="1"/>
</dbReference>
<evidence type="ECO:0000313" key="5">
    <source>
        <dbReference type="Proteomes" id="UP001596113"/>
    </source>
</evidence>
<gene>
    <name evidence="4" type="primary">rfbD</name>
    <name evidence="4" type="ORF">ACFPOF_03395</name>
</gene>
<keyword evidence="2" id="KW-0521">NADP</keyword>
<dbReference type="CDD" id="cd05254">
    <property type="entry name" value="dTDP_HR_like_SDR_e"/>
    <property type="match status" value="1"/>
</dbReference>
<keyword evidence="2 4" id="KW-0560">Oxidoreductase</keyword>
<sequence length="291" mass="32159">MSVEGVKMTVLVTGGGGQLGQELAHLKSSGVRLIALNREQLDITDAEQCREVISHHRPNAVIHAAAYTAVDRAETEPEAAWKINVEGTRNVAEASESVGAKLTYVSTDYVFNGTAVRPYAEYDTTSPRTVYGKTKLEGEKVASAIHSKLFITRTSWVYGRYGNNFVKTMLQLGAQGRELSVVADQIGSPTYTYDLATFLLELTKSDRYGTYHATGSGKCSWYEFAQAIFEEAGMHEVNVSPCTTEQYPRPASRPAYSVLGNDALIAAGLQPLRHWRDALKHFMEREREERG</sequence>
<comment type="similarity">
    <text evidence="1 2">Belongs to the dTDP-4-dehydrorhamnose reductase family.</text>
</comment>
<evidence type="ECO:0000313" key="4">
    <source>
        <dbReference type="EMBL" id="MFC5401768.1"/>
    </source>
</evidence>
<dbReference type="NCBIfam" id="TIGR01214">
    <property type="entry name" value="rmlD"/>
    <property type="match status" value="1"/>
</dbReference>
<dbReference type="GO" id="GO:0008831">
    <property type="term" value="F:dTDP-4-dehydrorhamnose reductase activity"/>
    <property type="evidence" value="ECO:0007669"/>
    <property type="project" value="UniProtKB-EC"/>
</dbReference>